<dbReference type="OrthoDB" id="581516at2"/>
<name>A0A0S4LT09_9BACT</name>
<sequence>MDSTVIGVFEDLVQAEQARSEIMALQIPTIDIEIYDRTGVQLMGGSEASTIDYWEKLYETLVFGPSNQALDQDDVRQGGTVMSVRANDSVMNEITDILHRNGTVNINKHRMIRDS</sequence>
<evidence type="ECO:0000313" key="2">
    <source>
        <dbReference type="Proteomes" id="UP000198736"/>
    </source>
</evidence>
<dbReference type="Proteomes" id="UP000198736">
    <property type="component" value="Unassembled WGS sequence"/>
</dbReference>
<dbReference type="STRING" id="1742973.COMA2_80137"/>
<evidence type="ECO:0000313" key="1">
    <source>
        <dbReference type="EMBL" id="CUS39704.1"/>
    </source>
</evidence>
<accession>A0A0S4LT09</accession>
<gene>
    <name evidence="1" type="ORF">COMA2_80137</name>
</gene>
<protein>
    <submittedName>
        <fullName evidence="1">Uncharacterized protein</fullName>
    </submittedName>
</protein>
<keyword evidence="2" id="KW-1185">Reference proteome</keyword>
<dbReference type="AlphaFoldDB" id="A0A0S4LT09"/>
<reference evidence="2" key="1">
    <citation type="submission" date="2015-10" db="EMBL/GenBank/DDBJ databases">
        <authorList>
            <person name="Luecker S."/>
            <person name="Luecker S."/>
        </authorList>
    </citation>
    <scope>NUCLEOTIDE SEQUENCE [LARGE SCALE GENOMIC DNA]</scope>
</reference>
<dbReference type="EMBL" id="CZPZ01000035">
    <property type="protein sequence ID" value="CUS39704.1"/>
    <property type="molecule type" value="Genomic_DNA"/>
</dbReference>
<proteinExistence type="predicted"/>
<organism evidence="1 2">
    <name type="scientific">Candidatus Nitrospira nitrificans</name>
    <dbReference type="NCBI Taxonomy" id="1742973"/>
    <lineage>
        <taxon>Bacteria</taxon>
        <taxon>Pseudomonadati</taxon>
        <taxon>Nitrospirota</taxon>
        <taxon>Nitrospiria</taxon>
        <taxon>Nitrospirales</taxon>
        <taxon>Nitrospiraceae</taxon>
        <taxon>Nitrospira</taxon>
    </lineage>
</organism>
<dbReference type="RefSeq" id="WP_090902021.1">
    <property type="nucleotide sequence ID" value="NZ_CZPZ01000035.1"/>
</dbReference>